<dbReference type="GO" id="GO:0016020">
    <property type="term" value="C:membrane"/>
    <property type="evidence" value="ECO:0007669"/>
    <property type="project" value="TreeGrafter"/>
</dbReference>
<evidence type="ECO:0000313" key="4">
    <source>
        <dbReference type="EMBL" id="SNR49594.1"/>
    </source>
</evidence>
<keyword evidence="2" id="KW-0472">Membrane</keyword>
<keyword evidence="2" id="KW-1133">Transmembrane helix</keyword>
<feature type="transmembrane region" description="Helical" evidence="2">
    <location>
        <begin position="25"/>
        <end position="47"/>
    </location>
</feature>
<evidence type="ECO:0000259" key="3">
    <source>
        <dbReference type="Pfam" id="PF00487"/>
    </source>
</evidence>
<feature type="domain" description="Fatty acid desaturase" evidence="3">
    <location>
        <begin position="49"/>
        <end position="305"/>
    </location>
</feature>
<organism evidence="4 5">
    <name type="scientific">Haloechinothrix alba</name>
    <dbReference type="NCBI Taxonomy" id="664784"/>
    <lineage>
        <taxon>Bacteria</taxon>
        <taxon>Bacillati</taxon>
        <taxon>Actinomycetota</taxon>
        <taxon>Actinomycetes</taxon>
        <taxon>Pseudonocardiales</taxon>
        <taxon>Pseudonocardiaceae</taxon>
        <taxon>Haloechinothrix</taxon>
    </lineage>
</organism>
<sequence>MTSDFTELSRQVRAAGLLRGRPGYYIARITVVTASLAATWAAFLALGSTWWQLGIPVLLAVLNGQVALLAHDVAHRQVFRTRRASEIAGRVLGNLAIGMSYGWWMTKHTRHHANPNHERLDPDFDPTILVWSREQARRSGGATRLIARWQAFLFVPLLTLEGLNLHYAGVRAVLDPRTNRRGTEATLLLVHFASYLAAVGAVLPLPQALVFIAVHKALWGVYLGAIFAPNHKGMPEPDERTDFLRKQVLTSRNVRGGRLTDLALGGLNHQIEHHLFPNMPSPHLRAARPIVRAHCARLGVTYHELGLLHSWREAFRHLHRVGEPLRDGRPRAGGGANPTSGTPVSGMATGHPASPDWQHDTDQPRRRDRTHR</sequence>
<dbReference type="CDD" id="cd03506">
    <property type="entry name" value="Delta6-FADS-like"/>
    <property type="match status" value="1"/>
</dbReference>
<keyword evidence="2" id="KW-0812">Transmembrane</keyword>
<dbReference type="GO" id="GO:0016717">
    <property type="term" value="F:oxidoreductase activity, acting on paired donors, with oxidation of a pair of donors resulting in the reduction of molecular oxygen to two molecules of water"/>
    <property type="evidence" value="ECO:0007669"/>
    <property type="project" value="TreeGrafter"/>
</dbReference>
<feature type="transmembrane region" description="Helical" evidence="2">
    <location>
        <begin position="53"/>
        <end position="75"/>
    </location>
</feature>
<dbReference type="InterPro" id="IPR005804">
    <property type="entry name" value="FA_desaturase_dom"/>
</dbReference>
<reference evidence="4 5" key="1">
    <citation type="submission" date="2017-06" db="EMBL/GenBank/DDBJ databases">
        <authorList>
            <person name="Kim H.J."/>
            <person name="Triplett B.A."/>
        </authorList>
    </citation>
    <scope>NUCLEOTIDE SEQUENCE [LARGE SCALE GENOMIC DNA]</scope>
    <source>
        <strain evidence="4 5">DSM 45207</strain>
    </source>
</reference>
<dbReference type="EMBL" id="FZNW01000007">
    <property type="protein sequence ID" value="SNR49594.1"/>
    <property type="molecule type" value="Genomic_DNA"/>
</dbReference>
<name>A0A238WTM5_9PSEU</name>
<dbReference type="Proteomes" id="UP000198348">
    <property type="component" value="Unassembled WGS sequence"/>
</dbReference>
<dbReference type="PIRSF" id="PIRSF015921">
    <property type="entry name" value="FA_sphinglp_des"/>
    <property type="match status" value="1"/>
</dbReference>
<evidence type="ECO:0000256" key="2">
    <source>
        <dbReference type="SAM" id="Phobius"/>
    </source>
</evidence>
<gene>
    <name evidence="4" type="ORF">SAMN06265360_107180</name>
</gene>
<evidence type="ECO:0000256" key="1">
    <source>
        <dbReference type="SAM" id="MobiDB-lite"/>
    </source>
</evidence>
<dbReference type="PANTHER" id="PTHR19353:SF19">
    <property type="entry name" value="DELTA(5) FATTY ACID DESATURASE C-RELATED"/>
    <property type="match status" value="1"/>
</dbReference>
<dbReference type="InterPro" id="IPR012171">
    <property type="entry name" value="Fatty_acid_desaturase"/>
</dbReference>
<evidence type="ECO:0000313" key="5">
    <source>
        <dbReference type="Proteomes" id="UP000198348"/>
    </source>
</evidence>
<dbReference type="GO" id="GO:0008610">
    <property type="term" value="P:lipid biosynthetic process"/>
    <property type="evidence" value="ECO:0007669"/>
    <property type="project" value="UniProtKB-ARBA"/>
</dbReference>
<keyword evidence="5" id="KW-1185">Reference proteome</keyword>
<dbReference type="Pfam" id="PF00487">
    <property type="entry name" value="FA_desaturase"/>
    <property type="match status" value="1"/>
</dbReference>
<accession>A0A238WTM5</accession>
<proteinExistence type="predicted"/>
<feature type="region of interest" description="Disordered" evidence="1">
    <location>
        <begin position="324"/>
        <end position="372"/>
    </location>
</feature>
<protein>
    <submittedName>
        <fullName evidence="4">Fatty acid desaturase</fullName>
    </submittedName>
</protein>
<dbReference type="AlphaFoldDB" id="A0A238WTM5"/>
<dbReference type="OrthoDB" id="104711at2"/>
<feature type="transmembrane region" description="Helical" evidence="2">
    <location>
        <begin position="186"/>
        <end position="203"/>
    </location>
</feature>
<dbReference type="PANTHER" id="PTHR19353">
    <property type="entry name" value="FATTY ACID DESATURASE 2"/>
    <property type="match status" value="1"/>
</dbReference>
<dbReference type="RefSeq" id="WP_089300996.1">
    <property type="nucleotide sequence ID" value="NZ_FZNW01000007.1"/>
</dbReference>